<evidence type="ECO:0000313" key="3">
    <source>
        <dbReference type="Proteomes" id="UP000298111"/>
    </source>
</evidence>
<dbReference type="AlphaFoldDB" id="A0A8H1L6A9"/>
<feature type="transmembrane region" description="Helical" evidence="1">
    <location>
        <begin position="131"/>
        <end position="155"/>
    </location>
</feature>
<dbReference type="Proteomes" id="UP000298111">
    <property type="component" value="Unassembled WGS sequence"/>
</dbReference>
<sequence length="185" mass="19130">MIAAVLALVLASSGVAVIVVTAKGAVDSVDSDRSFPSGGSREFSLTEGETKAIYVSQSGKGRVDCKIPEMQSGEMTRPDSSFQVTAGSRTWERVLEVKPGSSGVYSLTCTSERPADFAVGDTPQVGATVGAIFGAIVLFFAALASGVAITVVTAIRRSRHRRRLTLAAIPPQWGPAPGSPPGPLP</sequence>
<dbReference type="RefSeq" id="WP_051803755.1">
    <property type="nucleotide sequence ID" value="NZ_CP103061.1"/>
</dbReference>
<protein>
    <submittedName>
        <fullName evidence="2">Serine/arginine repetitive matrix protein 2</fullName>
    </submittedName>
</protein>
<keyword evidence="1" id="KW-0472">Membrane</keyword>
<keyword evidence="1" id="KW-1133">Transmembrane helix</keyword>
<keyword evidence="1" id="KW-0812">Transmembrane</keyword>
<dbReference type="GeneID" id="75186128"/>
<dbReference type="EMBL" id="RCIY01000087">
    <property type="protein sequence ID" value="TGG78418.1"/>
    <property type="molecule type" value="Genomic_DNA"/>
</dbReference>
<comment type="caution">
    <text evidence="2">The sequence shown here is derived from an EMBL/GenBank/DDBJ whole genome shotgun (WGS) entry which is preliminary data.</text>
</comment>
<gene>
    <name evidence="2" type="ORF">D8771_24730</name>
</gene>
<proteinExistence type="predicted"/>
<evidence type="ECO:0000256" key="1">
    <source>
        <dbReference type="SAM" id="Phobius"/>
    </source>
</evidence>
<accession>A0A8H1L6A9</accession>
<evidence type="ECO:0000313" key="2">
    <source>
        <dbReference type="EMBL" id="TGG78418.1"/>
    </source>
</evidence>
<name>A0A8H1L6A9_9ACTN</name>
<organism evidence="2 3">
    <name type="scientific">Streptomyces albus</name>
    <dbReference type="NCBI Taxonomy" id="1888"/>
    <lineage>
        <taxon>Bacteria</taxon>
        <taxon>Bacillati</taxon>
        <taxon>Actinomycetota</taxon>
        <taxon>Actinomycetes</taxon>
        <taxon>Kitasatosporales</taxon>
        <taxon>Streptomycetaceae</taxon>
        <taxon>Streptomyces</taxon>
    </lineage>
</organism>
<reference evidence="2 3" key="1">
    <citation type="submission" date="2018-10" db="EMBL/GenBank/DDBJ databases">
        <title>Isolation of pseudouridimycin from Streptomyces albus DSM 40763.</title>
        <authorList>
            <person name="Rosenqvist P."/>
            <person name="Metsae-Ketelae M."/>
            <person name="Virta P."/>
        </authorList>
    </citation>
    <scope>NUCLEOTIDE SEQUENCE [LARGE SCALE GENOMIC DNA]</scope>
    <source>
        <strain evidence="2 3">DSM 40763</strain>
    </source>
</reference>